<dbReference type="PRINTS" id="PR00700">
    <property type="entry name" value="PRTYPHPHTASE"/>
</dbReference>
<dbReference type="Pfam" id="PF00102">
    <property type="entry name" value="Y_phosphatase"/>
    <property type="match status" value="2"/>
</dbReference>
<dbReference type="RefSeq" id="XP_022308467.1">
    <property type="nucleotide sequence ID" value="XM_022452759.1"/>
</dbReference>
<dbReference type="GeneID" id="111114457"/>
<evidence type="ECO:0000256" key="2">
    <source>
        <dbReference type="ARBA" id="ARBA00013064"/>
    </source>
</evidence>
<gene>
    <name evidence="13" type="primary">LOC111114457</name>
</gene>
<keyword evidence="8" id="KW-0732">Signal</keyword>
<dbReference type="PANTHER" id="PTHR19134">
    <property type="entry name" value="RECEPTOR-TYPE TYROSINE-PROTEIN PHOSPHATASE"/>
    <property type="match status" value="1"/>
</dbReference>
<evidence type="ECO:0000259" key="9">
    <source>
        <dbReference type="PROSITE" id="PS50022"/>
    </source>
</evidence>
<dbReference type="InterPro" id="IPR008979">
    <property type="entry name" value="Galactose-bd-like_sf"/>
</dbReference>
<dbReference type="KEGG" id="cvn:111114457"/>
<dbReference type="InterPro" id="IPR050348">
    <property type="entry name" value="Protein-Tyr_Phosphatase"/>
</dbReference>
<dbReference type="InterPro" id="IPR000742">
    <property type="entry name" value="EGF"/>
</dbReference>
<evidence type="ECO:0000259" key="10">
    <source>
        <dbReference type="PROSITE" id="PS50055"/>
    </source>
</evidence>
<dbReference type="InterPro" id="IPR029021">
    <property type="entry name" value="Prot-tyrosine_phosphatase-like"/>
</dbReference>
<evidence type="ECO:0000256" key="4">
    <source>
        <dbReference type="ARBA" id="ARBA00022912"/>
    </source>
</evidence>
<dbReference type="EC" id="3.1.3.48" evidence="2"/>
<feature type="chain" id="PRO_5034098742" description="protein-tyrosine-phosphatase" evidence="8">
    <location>
        <begin position="19"/>
        <end position="1018"/>
    </location>
</feature>
<feature type="transmembrane region" description="Helical" evidence="7">
    <location>
        <begin position="359"/>
        <end position="384"/>
    </location>
</feature>
<dbReference type="PROSITE" id="PS50022">
    <property type="entry name" value="FA58C_3"/>
    <property type="match status" value="1"/>
</dbReference>
<dbReference type="PROSITE" id="PS00022">
    <property type="entry name" value="EGF_1"/>
    <property type="match status" value="1"/>
</dbReference>
<dbReference type="FunFam" id="3.90.190.10:FF:000102">
    <property type="entry name" value="Receptor-type tyrosine-protein phosphatase"/>
    <property type="match status" value="1"/>
</dbReference>
<comment type="catalytic activity">
    <reaction evidence="5">
        <text>O-phospho-L-tyrosyl-[protein] + H2O = L-tyrosyl-[protein] + phosphate</text>
        <dbReference type="Rhea" id="RHEA:10684"/>
        <dbReference type="Rhea" id="RHEA-COMP:10136"/>
        <dbReference type="Rhea" id="RHEA-COMP:20101"/>
        <dbReference type="ChEBI" id="CHEBI:15377"/>
        <dbReference type="ChEBI" id="CHEBI:43474"/>
        <dbReference type="ChEBI" id="CHEBI:46858"/>
        <dbReference type="ChEBI" id="CHEBI:61978"/>
        <dbReference type="EC" id="3.1.3.48"/>
    </reaction>
</comment>
<dbReference type="GO" id="GO:0004725">
    <property type="term" value="F:protein tyrosine phosphatase activity"/>
    <property type="evidence" value="ECO:0007669"/>
    <property type="project" value="UniProtKB-EC"/>
</dbReference>
<dbReference type="Gene3D" id="3.90.190.10">
    <property type="entry name" value="Protein tyrosine phosphatase superfamily"/>
    <property type="match status" value="2"/>
</dbReference>
<evidence type="ECO:0000256" key="8">
    <source>
        <dbReference type="SAM" id="SignalP"/>
    </source>
</evidence>
<feature type="domain" description="Tyrosine specific protein phosphatases" evidence="11">
    <location>
        <begin position="639"/>
        <end position="713"/>
    </location>
</feature>
<comment type="similarity">
    <text evidence="1">Belongs to the protein-tyrosine phosphatase family.</text>
</comment>
<evidence type="ECO:0000256" key="1">
    <source>
        <dbReference type="ARBA" id="ARBA00009580"/>
    </source>
</evidence>
<keyword evidence="3" id="KW-0378">Hydrolase</keyword>
<keyword evidence="7" id="KW-0812">Transmembrane</keyword>
<reference evidence="13" key="1">
    <citation type="submission" date="2025-08" db="UniProtKB">
        <authorList>
            <consortium name="RefSeq"/>
        </authorList>
    </citation>
    <scope>IDENTIFICATION</scope>
    <source>
        <tissue evidence="13">Whole sample</tissue>
    </source>
</reference>
<dbReference type="SMART" id="SM00194">
    <property type="entry name" value="PTPc"/>
    <property type="match status" value="2"/>
</dbReference>
<dbReference type="PANTHER" id="PTHR19134:SF562">
    <property type="entry name" value="PROTEIN-TYROSINE-PHOSPHATASE"/>
    <property type="match status" value="1"/>
</dbReference>
<evidence type="ECO:0000313" key="13">
    <source>
        <dbReference type="RefSeq" id="XP_022308467.1"/>
    </source>
</evidence>
<dbReference type="SUPFAM" id="SSF49785">
    <property type="entry name" value="Galactose-binding domain-like"/>
    <property type="match status" value="1"/>
</dbReference>
<dbReference type="InterPro" id="IPR016130">
    <property type="entry name" value="Tyr_Pase_AS"/>
</dbReference>
<organism evidence="12 13">
    <name type="scientific">Crassostrea virginica</name>
    <name type="common">Eastern oyster</name>
    <dbReference type="NCBI Taxonomy" id="6565"/>
    <lineage>
        <taxon>Eukaryota</taxon>
        <taxon>Metazoa</taxon>
        <taxon>Spiralia</taxon>
        <taxon>Lophotrochozoa</taxon>
        <taxon>Mollusca</taxon>
        <taxon>Bivalvia</taxon>
        <taxon>Autobranchia</taxon>
        <taxon>Pteriomorphia</taxon>
        <taxon>Ostreida</taxon>
        <taxon>Ostreoidea</taxon>
        <taxon>Ostreidae</taxon>
        <taxon>Crassostrea</taxon>
    </lineage>
</organism>
<dbReference type="OrthoDB" id="6138998at2759"/>
<keyword evidence="7" id="KW-0472">Membrane</keyword>
<dbReference type="PROSITE" id="PS01186">
    <property type="entry name" value="EGF_2"/>
    <property type="match status" value="1"/>
</dbReference>
<dbReference type="PROSITE" id="PS50055">
    <property type="entry name" value="TYR_PHOSPHATASE_PTP"/>
    <property type="match status" value="2"/>
</dbReference>
<dbReference type="SMART" id="SM00181">
    <property type="entry name" value="EGF"/>
    <property type="match status" value="4"/>
</dbReference>
<feature type="domain" description="Tyrosine-protein phosphatase" evidence="10">
    <location>
        <begin position="468"/>
        <end position="722"/>
    </location>
</feature>
<keyword evidence="6" id="KW-0175">Coiled coil</keyword>
<proteinExistence type="inferred from homology"/>
<dbReference type="InterPro" id="IPR000242">
    <property type="entry name" value="PTP_cat"/>
</dbReference>
<dbReference type="SUPFAM" id="SSF52799">
    <property type="entry name" value="(Phosphotyrosine protein) phosphatases II"/>
    <property type="match status" value="2"/>
</dbReference>
<evidence type="ECO:0000256" key="6">
    <source>
        <dbReference type="SAM" id="Coils"/>
    </source>
</evidence>
<dbReference type="CDD" id="cd00047">
    <property type="entry name" value="PTPc"/>
    <property type="match status" value="2"/>
</dbReference>
<dbReference type="PROSITE" id="PS50056">
    <property type="entry name" value="TYR_PHOSPHATASE_2"/>
    <property type="match status" value="2"/>
</dbReference>
<dbReference type="PROSITE" id="PS00383">
    <property type="entry name" value="TYR_PHOSPHATASE_1"/>
    <property type="match status" value="1"/>
</dbReference>
<feature type="domain" description="Tyrosine-protein phosphatase" evidence="10">
    <location>
        <begin position="751"/>
        <end position="1008"/>
    </location>
</feature>
<dbReference type="Pfam" id="PF22633">
    <property type="entry name" value="F5_F8_type_C_2"/>
    <property type="match status" value="1"/>
</dbReference>
<dbReference type="AlphaFoldDB" id="A0A8B8BYJ4"/>
<feature type="domain" description="F5/8 type C" evidence="9">
    <location>
        <begin position="8"/>
        <end position="177"/>
    </location>
</feature>
<accession>A0A8B8BYJ4</accession>
<evidence type="ECO:0000313" key="12">
    <source>
        <dbReference type="Proteomes" id="UP000694844"/>
    </source>
</evidence>
<dbReference type="InterPro" id="IPR000421">
    <property type="entry name" value="FA58C"/>
</dbReference>
<dbReference type="Proteomes" id="UP000694844">
    <property type="component" value="Chromosome 9"/>
</dbReference>
<feature type="signal peptide" evidence="8">
    <location>
        <begin position="1"/>
        <end position="18"/>
    </location>
</feature>
<keyword evidence="7" id="KW-1133">Transmembrane helix</keyword>
<feature type="coiled-coil region" evidence="6">
    <location>
        <begin position="741"/>
        <end position="768"/>
    </location>
</feature>
<dbReference type="Gene3D" id="2.170.300.10">
    <property type="entry name" value="Tie2 ligand-binding domain superfamily"/>
    <property type="match status" value="1"/>
</dbReference>
<feature type="domain" description="Tyrosine specific protein phosphatases" evidence="11">
    <location>
        <begin position="924"/>
        <end position="999"/>
    </location>
</feature>
<dbReference type="InterPro" id="IPR000387">
    <property type="entry name" value="Tyr_Pase_dom"/>
</dbReference>
<dbReference type="SMART" id="SM00404">
    <property type="entry name" value="PTPc_motif"/>
    <property type="match status" value="2"/>
</dbReference>
<dbReference type="Gene3D" id="2.60.120.260">
    <property type="entry name" value="Galactose-binding domain-like"/>
    <property type="match status" value="1"/>
</dbReference>
<evidence type="ECO:0000256" key="5">
    <source>
        <dbReference type="ARBA" id="ARBA00051722"/>
    </source>
</evidence>
<evidence type="ECO:0000256" key="7">
    <source>
        <dbReference type="SAM" id="Phobius"/>
    </source>
</evidence>
<protein>
    <recommendedName>
        <fullName evidence="2">protein-tyrosine-phosphatase</fullName>
        <ecNumber evidence="2">3.1.3.48</ecNumber>
    </recommendedName>
</protein>
<keyword evidence="4" id="KW-0904">Protein phosphatase</keyword>
<name>A0A8B8BYJ4_CRAVI</name>
<keyword evidence="12" id="KW-1185">Reference proteome</keyword>
<dbReference type="InterPro" id="IPR003595">
    <property type="entry name" value="Tyr_Pase_cat"/>
</dbReference>
<evidence type="ECO:0000256" key="3">
    <source>
        <dbReference type="ARBA" id="ARBA00022801"/>
    </source>
</evidence>
<evidence type="ECO:0000259" key="11">
    <source>
        <dbReference type="PROSITE" id="PS50056"/>
    </source>
</evidence>
<sequence>MAGLTWLCLILCLGVTHGYENLSRRGTTILTQSSTYLTNNAFLANDGNKTTKEKNCAHTAPNHTKAWFQVDLGKPYNIESVTIYYRREGNLSTDWKQYRFRQFYLDASDSSANHSDTTDRNRCYTDNSTNDTLPPHIINMPCKKSARYIIVETKYDAPNDSSTGAILEICEIEVYGCSQNCKTFECDTHGECSKGCVTGFWRQNCSSECPVNCYGKNCDMQGHCSNCSIGYWDYNCQRQCPAKCAQYICKQQNGVCSNGCIQNWDAETCDRCDDSHYGPDCSYECSVNCIHNTCNNYTGSCTQGCKTGFYGDFCNNTCGAGCDSGCDRYNGSCTCKQGWKGETCSEPPNLELSSPEIPIAAVGAGAGGVVVVLIVVILVAIVLIRKKKNKGPNASGFVHYEKSLNQVGKAYTNLGSVTVAIEDPEEEPQVEKPEECVYYNDLTAAKDIAVTDLLSVITAREAKEHQGFTKEFKSLPYGERFPCDISKTEENMPKNRFKTTFPYDHSRVVLEISKENASDYINANYIENMEGNREFIACQGPRVNTVVDHWRMIWQEHITDIVMLTNLIEGPKIKCHQYWPDKGKELNADPFTISLLEEKVYAYYVIRKMALRKKKVSGSRTVTQFHYTRWPDHGTPNPLNLVVFLGHFRHKIRPSQHPILVHCSAGIGRTGTFIALDVLSRYGKDRGKINVIEYVKAMRKDRMTMIQNVDQYIFLYHALYEFFRASARFLKKDELLARYGNVRKSERKKQLTEEHNELINLKTKYEAKDFKTGKKYQKLNASKSVLPVERYLVFLTSNIHGREPYYNAVSLSSFKQAEEFVSAQLPVSGAAIDLARLLIDHDCPFIVSLTPFSEVKELKDWVNEDVKTVKMDPYEITKHAQTMLSQDIRRTAFKLKGKEEDIHDVQILECITWGADDQVPVDTSSLINLIKQLDLDRKSHPDGHVVVISRDGAAGCGVFFAVYNALQQLQQDEEVDLVTIVRQLQIRRPEMIATLKEYEFCVDAVCAFLASDNVYANT</sequence>